<dbReference type="Pfam" id="PF13715">
    <property type="entry name" value="CarbopepD_reg_2"/>
    <property type="match status" value="1"/>
</dbReference>
<feature type="signal peptide" evidence="1">
    <location>
        <begin position="1"/>
        <end position="30"/>
    </location>
</feature>
<dbReference type="SUPFAM" id="SSF49464">
    <property type="entry name" value="Carboxypeptidase regulatory domain-like"/>
    <property type="match status" value="1"/>
</dbReference>
<keyword evidence="2" id="KW-0645">Protease</keyword>
<sequence>MNHHLLNYAPIRTALLFCGLLLLICSLANAQTTTVTGIITDGGNKQPLPFANVVFVGTTIGTTTNERGGYTLTGTGNFTQIAISFIGYKSIIKAITPGVSQELKVSLSADSQLLNEVVIRSGKRERYRNKNNPAVELIRNVISHKEQNQIGNYAYAAYEEYDKLQFSLSSLSNKVSERKIFQKYRFLLDNRDTTTLPGKSLLPVYLEEKLADHYYRKSPQKDKIIVKGNKRVDFGQYFDNNGLSLYLNRMYSKVDIYSNSIFLMTNQFLSPIASSAPTFYQYFLADTITIDKTKLVGLNFVPRNTSDMLFEGKMYVTLDSNYAVQKINLSVNPRINLNWVRDLQIHLQFEQNTDGRYYLSKSDLLADFGITKGKGGGIFGQRTLSYRNYKTGDARPDSFYEGQEQIVAADAASKPEQFWSTNRHDTLSTAESKVYTNIDSLKRMPSFRRTMEAFTFILAGYKSFGPFEVGPANTFYSFNPVEGFRLRLGGRTTPELSKRYYAETYAAYGFKDQRWKYFLSGTYSLNNKSIYQFPQNYVRASFQRDTKIPGQELQFVQEDNFLLSFKRGVNDKWLYNDTWRIDYVHEFENHFSYSLGFKNWQQSPAGALQFKRPGDDTNTPSPSLTTSEFSVEARWAPNEQFYQGKIYRVPIVGRYPVFTLRFASGIKGLFHGGYSYENLTGTISKRFFLSQLGYTNVTAQGGYIFGQVPFPLLTIHRANQTYAYQLNSYNLMNFLEFVSDHYASLSIDHSFNGFFFNKIPLLKKLKWREAVSFKALYGGLRSENDPSQHPSLYQFPVDDSGVPYTYTLNRTPYLEASAGVSNVLKFFRIDLVKRLNYLDHPNVSQWGIRARATFDF</sequence>
<dbReference type="Proteomes" id="UP000477386">
    <property type="component" value="Unassembled WGS sequence"/>
</dbReference>
<accession>A0A6M0ITU2</accession>
<keyword evidence="3" id="KW-1185">Reference proteome</keyword>
<keyword evidence="2" id="KW-0121">Carboxypeptidase</keyword>
<gene>
    <name evidence="2" type="ORF">GK091_27815</name>
</gene>
<protein>
    <submittedName>
        <fullName evidence="2">Carboxypeptidase-like regulatory domain-containing protein</fullName>
    </submittedName>
</protein>
<dbReference type="Pfam" id="PF18939">
    <property type="entry name" value="DUF5686"/>
    <property type="match status" value="1"/>
</dbReference>
<keyword evidence="1" id="KW-0732">Signal</keyword>
<evidence type="ECO:0000313" key="2">
    <source>
        <dbReference type="EMBL" id="NEU70703.1"/>
    </source>
</evidence>
<dbReference type="InterPro" id="IPR043741">
    <property type="entry name" value="DUF5686"/>
</dbReference>
<dbReference type="GO" id="GO:0004180">
    <property type="term" value="F:carboxypeptidase activity"/>
    <property type="evidence" value="ECO:0007669"/>
    <property type="project" value="UniProtKB-KW"/>
</dbReference>
<dbReference type="RefSeq" id="WP_164044014.1">
    <property type="nucleotide sequence ID" value="NZ_JAAGNZ010000007.1"/>
</dbReference>
<reference evidence="2 3" key="1">
    <citation type="submission" date="2020-02" db="EMBL/GenBank/DDBJ databases">
        <title>Draft genome sequence of two Spirosoma agri KCTC 52727 and Spirosoma terrae KCTC 52035.</title>
        <authorList>
            <person name="Rojas J."/>
            <person name="Ambika Manirajan B."/>
            <person name="Ratering S."/>
            <person name="Suarez C."/>
            <person name="Schnell S."/>
        </authorList>
    </citation>
    <scope>NUCLEOTIDE SEQUENCE [LARGE SCALE GENOMIC DNA]</scope>
    <source>
        <strain evidence="2 3">KCTC 52727</strain>
    </source>
</reference>
<feature type="chain" id="PRO_5027118127" evidence="1">
    <location>
        <begin position="31"/>
        <end position="856"/>
    </location>
</feature>
<dbReference type="InterPro" id="IPR008969">
    <property type="entry name" value="CarboxyPept-like_regulatory"/>
</dbReference>
<dbReference type="Gene3D" id="2.60.40.1120">
    <property type="entry name" value="Carboxypeptidase-like, regulatory domain"/>
    <property type="match status" value="1"/>
</dbReference>
<name>A0A6M0ITU2_9BACT</name>
<comment type="caution">
    <text evidence="2">The sequence shown here is derived from an EMBL/GenBank/DDBJ whole genome shotgun (WGS) entry which is preliminary data.</text>
</comment>
<evidence type="ECO:0000313" key="3">
    <source>
        <dbReference type="Proteomes" id="UP000477386"/>
    </source>
</evidence>
<evidence type="ECO:0000256" key="1">
    <source>
        <dbReference type="SAM" id="SignalP"/>
    </source>
</evidence>
<proteinExistence type="predicted"/>
<organism evidence="2 3">
    <name type="scientific">Spirosoma agri</name>
    <dbReference type="NCBI Taxonomy" id="1987381"/>
    <lineage>
        <taxon>Bacteria</taxon>
        <taxon>Pseudomonadati</taxon>
        <taxon>Bacteroidota</taxon>
        <taxon>Cytophagia</taxon>
        <taxon>Cytophagales</taxon>
        <taxon>Cytophagaceae</taxon>
        <taxon>Spirosoma</taxon>
    </lineage>
</organism>
<dbReference type="EMBL" id="JAAGNZ010000007">
    <property type="protein sequence ID" value="NEU70703.1"/>
    <property type="molecule type" value="Genomic_DNA"/>
</dbReference>
<dbReference type="AlphaFoldDB" id="A0A6M0ITU2"/>
<keyword evidence="2" id="KW-0378">Hydrolase</keyword>